<keyword evidence="4 7" id="KW-0732">Signal</keyword>
<organism evidence="10 11">
    <name type="scientific">Mucilaginibacter pankratovii</name>
    <dbReference type="NCBI Taxonomy" id="2772110"/>
    <lineage>
        <taxon>Bacteria</taxon>
        <taxon>Pseudomonadati</taxon>
        <taxon>Bacteroidota</taxon>
        <taxon>Sphingobacteriia</taxon>
        <taxon>Sphingobacteriales</taxon>
        <taxon>Sphingobacteriaceae</taxon>
        <taxon>Mucilaginibacter</taxon>
    </lineage>
</organism>
<protein>
    <recommendedName>
        <fullName evidence="3">alpha-L-fucosidase</fullName>
        <ecNumber evidence="3">3.2.1.51</ecNumber>
    </recommendedName>
</protein>
<dbReference type="InterPro" id="IPR000933">
    <property type="entry name" value="Glyco_hydro_29"/>
</dbReference>
<keyword evidence="5" id="KW-0378">Hydrolase</keyword>
<evidence type="ECO:0000256" key="3">
    <source>
        <dbReference type="ARBA" id="ARBA00012662"/>
    </source>
</evidence>
<dbReference type="SMART" id="SM00812">
    <property type="entry name" value="Alpha_L_fucos"/>
    <property type="match status" value="1"/>
</dbReference>
<feature type="signal peptide" evidence="7">
    <location>
        <begin position="1"/>
        <end position="23"/>
    </location>
</feature>
<comment type="similarity">
    <text evidence="2">Belongs to the glycosyl hydrolase 29 family.</text>
</comment>
<dbReference type="InterPro" id="IPR017853">
    <property type="entry name" value="GH"/>
</dbReference>
<gene>
    <name evidence="10" type="ORF">IDJ77_04950</name>
</gene>
<name>A0ABR7WLY1_9SPHI</name>
<dbReference type="Pfam" id="PF01120">
    <property type="entry name" value="Alpha_L_fucos"/>
    <property type="match status" value="1"/>
</dbReference>
<dbReference type="InterPro" id="IPR016286">
    <property type="entry name" value="FUC_metazoa-typ"/>
</dbReference>
<dbReference type="EMBL" id="JACWMY010000002">
    <property type="protein sequence ID" value="MBD1363153.1"/>
    <property type="molecule type" value="Genomic_DNA"/>
</dbReference>
<reference evidence="10 11" key="1">
    <citation type="submission" date="2020-09" db="EMBL/GenBank/DDBJ databases">
        <title>Novel species of Mucilaginibacter isolated from a glacier on the Tibetan Plateau.</title>
        <authorList>
            <person name="Liu Q."/>
            <person name="Xin Y.-H."/>
        </authorList>
    </citation>
    <scope>NUCLEOTIDE SEQUENCE [LARGE SCALE GENOMIC DNA]</scope>
    <source>
        <strain evidence="10 11">ZT4R22</strain>
    </source>
</reference>
<evidence type="ECO:0000313" key="11">
    <source>
        <dbReference type="Proteomes" id="UP000606600"/>
    </source>
</evidence>
<evidence type="ECO:0000256" key="2">
    <source>
        <dbReference type="ARBA" id="ARBA00007951"/>
    </source>
</evidence>
<dbReference type="Gene3D" id="3.20.20.80">
    <property type="entry name" value="Glycosidases"/>
    <property type="match status" value="1"/>
</dbReference>
<dbReference type="RefSeq" id="WP_191187818.1">
    <property type="nucleotide sequence ID" value="NZ_JACWMY010000002.1"/>
</dbReference>
<accession>A0ABR7WLY1</accession>
<comment type="caution">
    <text evidence="10">The sequence shown here is derived from an EMBL/GenBank/DDBJ whole genome shotgun (WGS) entry which is preliminary data.</text>
</comment>
<evidence type="ECO:0000256" key="1">
    <source>
        <dbReference type="ARBA" id="ARBA00004071"/>
    </source>
</evidence>
<evidence type="ECO:0000256" key="7">
    <source>
        <dbReference type="SAM" id="SignalP"/>
    </source>
</evidence>
<comment type="function">
    <text evidence="1">Alpha-L-fucosidase is responsible for hydrolyzing the alpha-1,6-linked fucose joined to the reducing-end N-acetylglucosamine of the carbohydrate moieties of glycoproteins.</text>
</comment>
<evidence type="ECO:0000256" key="4">
    <source>
        <dbReference type="ARBA" id="ARBA00022729"/>
    </source>
</evidence>
<dbReference type="PANTHER" id="PTHR10030:SF37">
    <property type="entry name" value="ALPHA-L-FUCOSIDASE-RELATED"/>
    <property type="match status" value="1"/>
</dbReference>
<keyword evidence="11" id="KW-1185">Reference proteome</keyword>
<evidence type="ECO:0000259" key="9">
    <source>
        <dbReference type="Pfam" id="PF16757"/>
    </source>
</evidence>
<dbReference type="Proteomes" id="UP000606600">
    <property type="component" value="Unassembled WGS sequence"/>
</dbReference>
<dbReference type="InterPro" id="IPR031919">
    <property type="entry name" value="Fucosidase_C"/>
</dbReference>
<evidence type="ECO:0000313" key="10">
    <source>
        <dbReference type="EMBL" id="MBD1363153.1"/>
    </source>
</evidence>
<dbReference type="PRINTS" id="PR00741">
    <property type="entry name" value="GLHYDRLASE29"/>
</dbReference>
<evidence type="ECO:0000256" key="5">
    <source>
        <dbReference type="ARBA" id="ARBA00022801"/>
    </source>
</evidence>
<feature type="domain" description="Alpha-L-fucosidase C-terminal" evidence="9">
    <location>
        <begin position="423"/>
        <end position="492"/>
    </location>
</feature>
<dbReference type="Pfam" id="PF16757">
    <property type="entry name" value="Fucosidase_C"/>
    <property type="match status" value="1"/>
</dbReference>
<dbReference type="PANTHER" id="PTHR10030">
    <property type="entry name" value="ALPHA-L-FUCOSIDASE"/>
    <property type="match status" value="1"/>
</dbReference>
<dbReference type="InterPro" id="IPR013780">
    <property type="entry name" value="Glyco_hydro_b"/>
</dbReference>
<proteinExistence type="inferred from homology"/>
<evidence type="ECO:0000256" key="6">
    <source>
        <dbReference type="ARBA" id="ARBA00023295"/>
    </source>
</evidence>
<dbReference type="SUPFAM" id="SSF51445">
    <property type="entry name" value="(Trans)glycosidases"/>
    <property type="match status" value="1"/>
</dbReference>
<feature type="chain" id="PRO_5046818327" description="alpha-L-fucosidase" evidence="7">
    <location>
        <begin position="24"/>
        <end position="504"/>
    </location>
</feature>
<dbReference type="EC" id="3.2.1.51" evidence="3"/>
<keyword evidence="6" id="KW-0326">Glycosidase</keyword>
<dbReference type="Gene3D" id="2.60.40.1180">
    <property type="entry name" value="Golgi alpha-mannosidase II"/>
    <property type="match status" value="1"/>
</dbReference>
<evidence type="ECO:0000259" key="8">
    <source>
        <dbReference type="Pfam" id="PF01120"/>
    </source>
</evidence>
<dbReference type="PIRSF" id="PIRSF001092">
    <property type="entry name" value="Alpha-L-fucosidase"/>
    <property type="match status" value="1"/>
</dbReference>
<feature type="domain" description="Glycoside hydrolase family 29 N-terminal" evidence="8">
    <location>
        <begin position="22"/>
        <end position="384"/>
    </location>
</feature>
<sequence length="504" mass="56777">MRRKLIFTGLAAALTISVSAVCAQDLPINKGPFKPTDESLKEYKYPEWFRDAKFGIWAHWGPQAVPRQGDWYARNMYVENSRQNKYHVAHYGTPSKFGFKDIIPLWKAEKWDPEKLMALYKRAGAKYFVSMASHHDNFFLWNSKIHKWNAANMGPHKDVVGLWQKAAKKQGLRFGVSEHLAASYTWYQPAHGADTAGQYKGIPYDGADPQYADLYQTKAAAGDNAWLTTNPVYMKQWYAEVKELVDTYHPDLLYSDSKLPFDEVGRSMLANYYNGDIARNGGKLTAVYNCKEASNGKWAQDVERGVLDSISTYPWQTDTSIGDWYYQTGQKYRTGTEVIQMLLDIVSKNGNLLINVVQTPEGDLEPDVLNIIEQIAAWIPANGEGIYGTRPWKIYGEGPSTIKTNQKKGQFGGLSDVNAYQPTDIRFTTKGNSLYAFCMDAPKGDIRITSLGKNSKVNDKAIKSVQLLGSSEKLQWKQENDALVITKPANTPAWTVQGLKITLN</sequence>
<dbReference type="InterPro" id="IPR057739">
    <property type="entry name" value="Glyco_hydro_29_N"/>
</dbReference>